<keyword evidence="5" id="KW-0456">Lyase</keyword>
<dbReference type="Gene3D" id="3.30.1490.480">
    <property type="entry name" value="Endolytic murein transglycosylase"/>
    <property type="match status" value="1"/>
</dbReference>
<evidence type="ECO:0000256" key="7">
    <source>
        <dbReference type="SAM" id="Phobius"/>
    </source>
</evidence>
<dbReference type="GO" id="GO:0016829">
    <property type="term" value="F:lyase activity"/>
    <property type="evidence" value="ECO:0007669"/>
    <property type="project" value="UniProtKB-KW"/>
</dbReference>
<dbReference type="OrthoDB" id="2325512at2"/>
<dbReference type="PANTHER" id="PTHR30518:SF2">
    <property type="entry name" value="ENDOLYTIC MUREIN TRANSGLYCOSYLASE"/>
    <property type="match status" value="1"/>
</dbReference>
<evidence type="ECO:0000256" key="3">
    <source>
        <dbReference type="ARBA" id="ARBA00022989"/>
    </source>
</evidence>
<comment type="caution">
    <text evidence="8">The sequence shown here is derived from an EMBL/GenBank/DDBJ whole genome shotgun (WGS) entry which is preliminary data.</text>
</comment>
<evidence type="ECO:0000313" key="9">
    <source>
        <dbReference type="Proteomes" id="UP000239920"/>
    </source>
</evidence>
<evidence type="ECO:0000313" key="8">
    <source>
        <dbReference type="EMBL" id="PMB83454.1"/>
    </source>
</evidence>
<protein>
    <recommendedName>
        <fullName evidence="10">Aminodeoxychorismate lyase</fullName>
    </recommendedName>
</protein>
<reference evidence="8 9" key="1">
    <citation type="submission" date="2017-09" db="EMBL/GenBank/DDBJ databases">
        <title>Bacterial strain isolated from the female urinary microbiota.</title>
        <authorList>
            <person name="Thomas-White K."/>
            <person name="Kumar N."/>
            <person name="Forster S."/>
            <person name="Putonti C."/>
            <person name="Lawley T."/>
            <person name="Wolfe A.J."/>
        </authorList>
    </citation>
    <scope>NUCLEOTIDE SEQUENCE [LARGE SCALE GENOMIC DNA]</scope>
    <source>
        <strain evidence="8 9">UMB0683</strain>
    </source>
</reference>
<proteinExistence type="predicted"/>
<keyword evidence="6" id="KW-0961">Cell wall biogenesis/degradation</keyword>
<evidence type="ECO:0008006" key="10">
    <source>
        <dbReference type="Google" id="ProtNLM"/>
    </source>
</evidence>
<gene>
    <name evidence="8" type="ORF">CK797_01280</name>
</gene>
<sequence length="116" mass="13132">MNDDRLKRQNRLVLGLIVVLVLAGLAIHQYFNYALQAVDEGDHRRVTVVIPAGATDHRVAAILKEHGLVRSRFVFDYYLQTHKTHGVKAGKFRLTRASTVPEMTATLQQNRAAKKR</sequence>
<accession>A0A2J6NQ65</accession>
<dbReference type="AlphaFoldDB" id="A0A2J6NQ65"/>
<dbReference type="Pfam" id="PF02618">
    <property type="entry name" value="YceG"/>
    <property type="match status" value="1"/>
</dbReference>
<keyword evidence="1" id="KW-1003">Cell membrane</keyword>
<evidence type="ECO:0000256" key="5">
    <source>
        <dbReference type="ARBA" id="ARBA00023239"/>
    </source>
</evidence>
<keyword evidence="4 7" id="KW-0472">Membrane</keyword>
<evidence type="ECO:0000256" key="6">
    <source>
        <dbReference type="ARBA" id="ARBA00023316"/>
    </source>
</evidence>
<evidence type="ECO:0000256" key="4">
    <source>
        <dbReference type="ARBA" id="ARBA00023136"/>
    </source>
</evidence>
<dbReference type="PANTHER" id="PTHR30518">
    <property type="entry name" value="ENDOLYTIC MUREIN TRANSGLYCOSYLASE"/>
    <property type="match status" value="1"/>
</dbReference>
<dbReference type="Proteomes" id="UP000239920">
    <property type="component" value="Unassembled WGS sequence"/>
</dbReference>
<dbReference type="EMBL" id="PNFV01000001">
    <property type="protein sequence ID" value="PMB83454.1"/>
    <property type="molecule type" value="Genomic_DNA"/>
</dbReference>
<keyword evidence="3 7" id="KW-1133">Transmembrane helix</keyword>
<feature type="transmembrane region" description="Helical" evidence="7">
    <location>
        <begin position="12"/>
        <end position="31"/>
    </location>
</feature>
<dbReference type="InterPro" id="IPR003770">
    <property type="entry name" value="MLTG-like"/>
</dbReference>
<evidence type="ECO:0000256" key="1">
    <source>
        <dbReference type="ARBA" id="ARBA00022475"/>
    </source>
</evidence>
<dbReference type="GO" id="GO:0071555">
    <property type="term" value="P:cell wall organization"/>
    <property type="evidence" value="ECO:0007669"/>
    <property type="project" value="UniProtKB-KW"/>
</dbReference>
<organism evidence="8 9">
    <name type="scientific">Limosilactobacillus pontis</name>
    <dbReference type="NCBI Taxonomy" id="35787"/>
    <lineage>
        <taxon>Bacteria</taxon>
        <taxon>Bacillati</taxon>
        <taxon>Bacillota</taxon>
        <taxon>Bacilli</taxon>
        <taxon>Lactobacillales</taxon>
        <taxon>Lactobacillaceae</taxon>
        <taxon>Limosilactobacillus</taxon>
    </lineage>
</organism>
<dbReference type="RefSeq" id="WP_104688010.1">
    <property type="nucleotide sequence ID" value="NZ_JBKTHY010000017.1"/>
</dbReference>
<name>A0A2J6NQ65_9LACO</name>
<keyword evidence="2 7" id="KW-0812">Transmembrane</keyword>
<evidence type="ECO:0000256" key="2">
    <source>
        <dbReference type="ARBA" id="ARBA00022692"/>
    </source>
</evidence>